<gene>
    <name evidence="2" type="primary">3</name>
    <name evidence="2" type="ORF">SEA_GAIL_3</name>
</gene>
<evidence type="ECO:0000313" key="3">
    <source>
        <dbReference type="Proteomes" id="UP000510603"/>
    </source>
</evidence>
<keyword evidence="3" id="KW-1185">Reference proteome</keyword>
<dbReference type="KEGG" id="vg:65127636"/>
<proteinExistence type="predicted"/>
<sequence>MITFEQARQIVRDNRASAYPPEADFQVATWGWENDEFFEIPAGAYAEVYVPRSPEDRDYVMVEDGPYIRVNKATGEYSEEYGLGDDGLPLELPGATPVGEPQAAP</sequence>
<organism evidence="2 3">
    <name type="scientific">Mycobacterium phage Gail</name>
    <dbReference type="NCBI Taxonomy" id="2743994"/>
    <lineage>
        <taxon>Viruses</taxon>
        <taxon>Duplodnaviria</taxon>
        <taxon>Heunggongvirae</taxon>
        <taxon>Uroviricota</taxon>
        <taxon>Caudoviricetes</taxon>
        <taxon>Luchadorvirus</taxon>
        <taxon>Luchadorvirus gail</taxon>
        <taxon>Lucadorvirus gail</taxon>
    </lineage>
</organism>
<reference evidence="2 3" key="1">
    <citation type="submission" date="2020-05" db="EMBL/GenBank/DDBJ databases">
        <authorList>
            <person name="Vorhees N."/>
            <person name="Tucker A.R."/>
            <person name="Stephan M.R."/>
            <person name="Stalions G.A."/>
            <person name="Riebschleger D.L."/>
            <person name="Petouhoff A.M."/>
            <person name="Paluch K.V."/>
            <person name="Lockett T."/>
            <person name="Koorndyk N.D."/>
            <person name="Koehl A.J."/>
            <person name="Johnson H.K."/>
            <person name="Hood S.A."/>
            <person name="Currier J.K."/>
            <person name="Covert A."/>
            <person name="Bojanowski S.E."/>
            <person name="Bilisko A."/>
            <person name="Bartz C."/>
            <person name="Beck A.M."/>
            <person name="Sievers M.T."/>
            <person name="Stukey J."/>
            <person name="Garlena R.A."/>
            <person name="Russell D.A."/>
            <person name="Pope W.H."/>
            <person name="Jacobs-Sera D."/>
            <person name="Hatfull G.F."/>
        </authorList>
    </citation>
    <scope>NUCLEOTIDE SEQUENCE [LARGE SCALE GENOMIC DNA]</scope>
</reference>
<accession>A0A7D5FTG2</accession>
<name>A0A7D5FTG2_9CAUD</name>
<dbReference type="EMBL" id="MT522004">
    <property type="protein sequence ID" value="QLF84568.1"/>
    <property type="molecule type" value="Genomic_DNA"/>
</dbReference>
<evidence type="ECO:0000256" key="1">
    <source>
        <dbReference type="SAM" id="MobiDB-lite"/>
    </source>
</evidence>
<dbReference type="GeneID" id="65127636"/>
<dbReference type="Proteomes" id="UP000510603">
    <property type="component" value="Segment"/>
</dbReference>
<feature type="region of interest" description="Disordered" evidence="1">
    <location>
        <begin position="80"/>
        <end position="105"/>
    </location>
</feature>
<dbReference type="RefSeq" id="YP_010109356.1">
    <property type="nucleotide sequence ID" value="NC_055858.1"/>
</dbReference>
<evidence type="ECO:0000313" key="2">
    <source>
        <dbReference type="EMBL" id="QLF84568.1"/>
    </source>
</evidence>
<protein>
    <submittedName>
        <fullName evidence="2">Uncharacterized protein</fullName>
    </submittedName>
</protein>